<accession>A0A5J4WE11</accession>
<protein>
    <submittedName>
        <fullName evidence="2">Uncharacterized protein</fullName>
    </submittedName>
</protein>
<organism evidence="2 3">
    <name type="scientific">Streblomastix strix</name>
    <dbReference type="NCBI Taxonomy" id="222440"/>
    <lineage>
        <taxon>Eukaryota</taxon>
        <taxon>Metamonada</taxon>
        <taxon>Preaxostyla</taxon>
        <taxon>Oxymonadida</taxon>
        <taxon>Streblomastigidae</taxon>
        <taxon>Streblomastix</taxon>
    </lineage>
</organism>
<dbReference type="InterPro" id="IPR052055">
    <property type="entry name" value="Hepadnavirus_pol/RT"/>
</dbReference>
<evidence type="ECO:0000313" key="3">
    <source>
        <dbReference type="Proteomes" id="UP000324800"/>
    </source>
</evidence>
<proteinExistence type="predicted"/>
<dbReference type="AlphaFoldDB" id="A0A5J4WE11"/>
<dbReference type="OrthoDB" id="5857497at2759"/>
<dbReference type="CDD" id="cd09275">
    <property type="entry name" value="RNase_HI_RT_DIRS1"/>
    <property type="match status" value="1"/>
</dbReference>
<reference evidence="2 3" key="1">
    <citation type="submission" date="2019-03" db="EMBL/GenBank/DDBJ databases">
        <title>Single cell metagenomics reveals metabolic interactions within the superorganism composed of flagellate Streblomastix strix and complex community of Bacteroidetes bacteria on its surface.</title>
        <authorList>
            <person name="Treitli S.C."/>
            <person name="Kolisko M."/>
            <person name="Husnik F."/>
            <person name="Keeling P."/>
            <person name="Hampl V."/>
        </authorList>
    </citation>
    <scope>NUCLEOTIDE SEQUENCE [LARGE SCALE GENOMIC DNA]</scope>
    <source>
        <strain evidence="2">ST1C</strain>
    </source>
</reference>
<evidence type="ECO:0000256" key="1">
    <source>
        <dbReference type="SAM" id="MobiDB-lite"/>
    </source>
</evidence>
<dbReference type="Proteomes" id="UP000324800">
    <property type="component" value="Unassembled WGS sequence"/>
</dbReference>
<dbReference type="PANTHER" id="PTHR33050:SF7">
    <property type="entry name" value="RIBONUCLEASE H"/>
    <property type="match status" value="1"/>
</dbReference>
<dbReference type="EMBL" id="SNRW01002393">
    <property type="protein sequence ID" value="KAA6392936.1"/>
    <property type="molecule type" value="Genomic_DNA"/>
</dbReference>
<comment type="caution">
    <text evidence="2">The sequence shown here is derived from an EMBL/GenBank/DDBJ whole genome shotgun (WGS) entry which is preliminary data.</text>
</comment>
<sequence length="896" mass="101179">MSVDLNSQSSSSQQEPSHHDIPTMISETSQLQKGVLLQTQKLQISELSRNFRDVLNDDADQYTQLDDECMDSKGCEVFVDERSGEVTVRFRGEVKAVVKENGLYAPDTGEILQCGFFEFEDDEELGLWSACVLADAAELKQAQLQSLIQSQSQIVTFMSQKQPTKGIEPLIIMVSAKRKRDGSVLMQDLVSSFQGVLKKDASKMDMLNYTLEPFARQKLFDEISWEGANVIFPMPEVGPLLPEEKAGYARRALESSAAVVQGMTGLIHKVAQGETDNLVGKMFKIFEATVVSVSDAQVERESRLEGVYQGPQTEDVQCQKTKQRFKRKPAKQVIDGRRGQQIEAVCLECDFFDIAEDINKAVFWEHVSFDPAKDVERAGCGDQGSIDLAAGCGDQRSTDLAINQDGLAQCGDQGSTDFADQLESNQYLQKKQHDKAKQDESESTLISPQAILATDASKTNWGASLKMSHPDLEILFHGKWSSNWHLTSSNQREAAGILCAFRRSETYLRERQIRSLKIETDNSSAAYNINRGSAAVALVKLTDRILETAEDLNPQFHAFHIPGKLNVIPDSLSRLATSGDYQIRQDVLMEALFALQVRPSIDMFANRRNSKFKRFMTLILDNWATGQDCLSHQWAGEPSGASSEVCECGKKRGRFESRRTDAKSEKTPFTWRSTRSAARGEKGEELFKWILSRRQFTSEATGKVIEGWHSIWRRHRQRIGEFEEFWMKQGKSWEDLMIVKDPEVVISNFLAQQGRSKSSDANANACRTAFGMLFRIQGFQEKEINGFALKQMMKKPQYATRKKRKEEPIYNLGILLRYIYGKFGYIEQLSEQEHMSCVISSIMAFATLRLTEIHRAKATRNEDDSWQLDTAVWKGDDYDLTVTFRPVSNKQICPTA</sequence>
<evidence type="ECO:0000313" key="2">
    <source>
        <dbReference type="EMBL" id="KAA6392936.1"/>
    </source>
</evidence>
<feature type="region of interest" description="Disordered" evidence="1">
    <location>
        <begin position="1"/>
        <end position="20"/>
    </location>
</feature>
<dbReference type="PANTHER" id="PTHR33050">
    <property type="entry name" value="REVERSE TRANSCRIPTASE DOMAIN-CONTAINING PROTEIN"/>
    <property type="match status" value="1"/>
</dbReference>
<name>A0A5J4WE11_9EUKA</name>
<gene>
    <name evidence="2" type="ORF">EZS28_011539</name>
</gene>